<evidence type="ECO:0000256" key="2">
    <source>
        <dbReference type="SAM" id="Phobius"/>
    </source>
</evidence>
<evidence type="ECO:0000313" key="4">
    <source>
        <dbReference type="EMBL" id="SMY00448.1"/>
    </source>
</evidence>
<reference evidence="6" key="2">
    <citation type="submission" date="2016-09" db="EMBL/GenBank/DDBJ databases">
        <title>Complete Genome Sequence of Brevibacterium linens SMQ-1335.</title>
        <authorList>
            <person name="de Melo A.G."/>
            <person name="Labrie S.J."/>
            <person name="Dumaresq J."/>
            <person name="Roberts R.J."/>
            <person name="Tremblay D.M."/>
            <person name="Moineau S."/>
        </authorList>
    </citation>
    <scope>NUCLEOTIDE SEQUENCE [LARGE SCALE GENOMIC DNA]</scope>
    <source>
        <strain evidence="6">SMQ-1335</strain>
    </source>
</reference>
<feature type="transmembrane region" description="Helical" evidence="2">
    <location>
        <begin position="43"/>
        <end position="65"/>
    </location>
</feature>
<evidence type="ECO:0000313" key="6">
    <source>
        <dbReference type="Proteomes" id="UP000094793"/>
    </source>
</evidence>
<evidence type="ECO:0000313" key="8">
    <source>
        <dbReference type="Proteomes" id="UP000234327"/>
    </source>
</evidence>
<dbReference type="EMBL" id="FXZI01000012">
    <property type="protein sequence ID" value="SMY01460.1"/>
    <property type="molecule type" value="Genomic_DNA"/>
</dbReference>
<feature type="compositionally biased region" description="Low complexity" evidence="1">
    <location>
        <begin position="344"/>
        <end position="355"/>
    </location>
</feature>
<reference evidence="3" key="1">
    <citation type="submission" date="2016-09" db="EMBL/GenBank/DDBJ databases">
        <title>Complete Genome Sequence of Brevibacterium aurantiacum SMQ-1335.</title>
        <authorList>
            <person name="de Melo A.G."/>
            <person name="Labrie S.J."/>
            <person name="Dumaresq J."/>
            <person name="Roberts R.J."/>
            <person name="Tremblay D.M."/>
            <person name="Moineau S."/>
        </authorList>
    </citation>
    <scope>NUCLEOTIDE SEQUENCE</scope>
    <source>
        <strain evidence="3">SMQ-1335</strain>
    </source>
</reference>
<keyword evidence="2" id="KW-1133">Transmembrane helix</keyword>
<dbReference type="EMBL" id="FXYZ01000024">
    <property type="protein sequence ID" value="SMY00448.1"/>
    <property type="molecule type" value="Genomic_DNA"/>
</dbReference>
<dbReference type="OrthoDB" id="5126438at2"/>
<accession>A0A2H1KLH1</accession>
<dbReference type="EMBL" id="CP017150">
    <property type="protein sequence ID" value="AOP54428.1"/>
    <property type="molecule type" value="Genomic_DNA"/>
</dbReference>
<proteinExistence type="predicted"/>
<dbReference type="AlphaFoldDB" id="A0A2H1KLH1"/>
<evidence type="ECO:0000313" key="7">
    <source>
        <dbReference type="Proteomes" id="UP000234300"/>
    </source>
</evidence>
<feature type="compositionally biased region" description="Acidic residues" evidence="1">
    <location>
        <begin position="366"/>
        <end position="380"/>
    </location>
</feature>
<gene>
    <name evidence="4" type="ORF">BAURA63_03445</name>
    <name evidence="5" type="ORF">BAURA86_03066</name>
    <name evidence="3" type="ORF">BLSMQ_2722</name>
</gene>
<organism evidence="4 8">
    <name type="scientific">Brevibacterium aurantiacum</name>
    <dbReference type="NCBI Taxonomy" id="273384"/>
    <lineage>
        <taxon>Bacteria</taxon>
        <taxon>Bacillati</taxon>
        <taxon>Actinomycetota</taxon>
        <taxon>Actinomycetes</taxon>
        <taxon>Micrococcales</taxon>
        <taxon>Brevibacteriaceae</taxon>
        <taxon>Brevibacterium</taxon>
    </lineage>
</organism>
<keyword evidence="2" id="KW-0472">Membrane</keyword>
<sequence length="380" mass="40381">MGLFKKKDDHDPFLDMAEEAASLPRGDEGLVQQSKKYRRLRVAAQYSPVAAIVAACAAFGSLALIPEQPDPIEPTLTTEGKAVAVSEVQSWLAEKPSPLPQGKFLGWDGCTDVPFPEVSDEEKNKSSYEPPTYSVERHHFSVEGPDNALYRVDVQVAIDESTGPHIIGDPSLMPRPITETDFQPDSPWPGMTDSGNVPDSVNTAIVSWQKAFVSGNSDELRQIVGDQNESHVYLPLAGVESAEVEVTNSAFFTESEDGDDVPGPTMLARVEITPTWASTGASATDQTAQMPVLTYDLLITDAQSGSPKVVAWGGPGEGQELKKYGNAVTGMNDQIVRGDDANGSDDTTGADSSGDQPGDDVAPLPDGEDSASDADADGNQ</sequence>
<protein>
    <submittedName>
        <fullName evidence="4">Uncharacterized protein</fullName>
    </submittedName>
</protein>
<dbReference type="Proteomes" id="UP000234327">
    <property type="component" value="Unassembled WGS sequence"/>
</dbReference>
<evidence type="ECO:0000256" key="1">
    <source>
        <dbReference type="SAM" id="MobiDB-lite"/>
    </source>
</evidence>
<name>A0A2H1KLH1_BREAU</name>
<dbReference type="KEGG" id="blin:BLSMQ_2722"/>
<keyword evidence="2" id="KW-0812">Transmembrane</keyword>
<dbReference type="Proteomes" id="UP000234300">
    <property type="component" value="Unassembled WGS sequence"/>
</dbReference>
<dbReference type="Proteomes" id="UP000094793">
    <property type="component" value="Chromosome"/>
</dbReference>
<reference evidence="7 8" key="3">
    <citation type="submission" date="2017-03" db="EMBL/GenBank/DDBJ databases">
        <authorList>
            <person name="Afonso C.L."/>
            <person name="Miller P.J."/>
            <person name="Scott M.A."/>
            <person name="Spackman E."/>
            <person name="Goraichik I."/>
            <person name="Dimitrov K.M."/>
            <person name="Suarez D.L."/>
            <person name="Swayne D.E."/>
        </authorList>
    </citation>
    <scope>NUCLEOTIDE SEQUENCE [LARGE SCALE GENOMIC DNA]</scope>
    <source>
        <strain evidence="4">6</strain>
        <strain evidence="8">6(3)</strain>
        <strain evidence="5">8</strain>
        <strain evidence="7">8(6)</strain>
    </source>
</reference>
<evidence type="ECO:0000313" key="5">
    <source>
        <dbReference type="EMBL" id="SMY01460.1"/>
    </source>
</evidence>
<feature type="region of interest" description="Disordered" evidence="1">
    <location>
        <begin position="325"/>
        <end position="380"/>
    </location>
</feature>
<evidence type="ECO:0000313" key="3">
    <source>
        <dbReference type="EMBL" id="AOP54428.1"/>
    </source>
</evidence>
<dbReference type="RefSeq" id="WP_069600529.1">
    <property type="nucleotide sequence ID" value="NZ_CP017150.1"/>
</dbReference>
<accession>A0A1D7W706</accession>